<feature type="non-terminal residue" evidence="2">
    <location>
        <position position="1"/>
    </location>
</feature>
<feature type="domain" description="Essential protein Yae1 N-terminal" evidence="1">
    <location>
        <begin position="7"/>
        <end position="43"/>
    </location>
</feature>
<evidence type="ECO:0000259" key="1">
    <source>
        <dbReference type="Pfam" id="PF09811"/>
    </source>
</evidence>
<dbReference type="AlphaFoldDB" id="A0A482V6L6"/>
<feature type="non-terminal residue" evidence="2">
    <location>
        <position position="88"/>
    </location>
</feature>
<name>A0A482V6L6_ASBVE</name>
<protein>
    <recommendedName>
        <fullName evidence="1">Essential protein Yae1 N-terminal domain-containing protein</fullName>
    </recommendedName>
</protein>
<evidence type="ECO:0000313" key="3">
    <source>
        <dbReference type="Proteomes" id="UP000292052"/>
    </source>
</evidence>
<evidence type="ECO:0000313" key="2">
    <source>
        <dbReference type="EMBL" id="RZB38657.1"/>
    </source>
</evidence>
<proteinExistence type="predicted"/>
<organism evidence="2 3">
    <name type="scientific">Asbolus verrucosus</name>
    <name type="common">Desert ironclad beetle</name>
    <dbReference type="NCBI Taxonomy" id="1661398"/>
    <lineage>
        <taxon>Eukaryota</taxon>
        <taxon>Metazoa</taxon>
        <taxon>Ecdysozoa</taxon>
        <taxon>Arthropoda</taxon>
        <taxon>Hexapoda</taxon>
        <taxon>Insecta</taxon>
        <taxon>Pterygota</taxon>
        <taxon>Neoptera</taxon>
        <taxon>Endopterygota</taxon>
        <taxon>Coleoptera</taxon>
        <taxon>Polyphaga</taxon>
        <taxon>Cucujiformia</taxon>
        <taxon>Tenebrionidae</taxon>
        <taxon>Pimeliinae</taxon>
        <taxon>Asbolus</taxon>
    </lineage>
</organism>
<dbReference type="InterPro" id="IPR019191">
    <property type="entry name" value="Essential_protein_Yae1_N"/>
</dbReference>
<reference evidence="2 3" key="1">
    <citation type="submission" date="2017-03" db="EMBL/GenBank/DDBJ databases">
        <title>Genome of the blue death feigning beetle - Asbolus verrucosus.</title>
        <authorList>
            <person name="Rider S.D."/>
        </authorList>
    </citation>
    <scope>NUCLEOTIDE SEQUENCE [LARGE SCALE GENOMIC DNA]</scope>
    <source>
        <strain evidence="2">Butters</strain>
        <tissue evidence="2">Head and leg muscle</tissue>
    </source>
</reference>
<keyword evidence="3" id="KW-1185">Reference proteome</keyword>
<gene>
    <name evidence="2" type="ORF">BDFB_011324</name>
</gene>
<sequence length="88" mass="9880">RNTVGLRDGLVDGKNSNFQNSFDEGFCEGFRNGYVMGLYRGVLFTENKLNNTSIKDQLLSKPKRGWCQICLDDNLLSETTSKIVVAQT</sequence>
<accession>A0A482V6L6</accession>
<dbReference type="OrthoDB" id="20086at2759"/>
<comment type="caution">
    <text evidence="2">The sequence shown here is derived from an EMBL/GenBank/DDBJ whole genome shotgun (WGS) entry which is preliminary data.</text>
</comment>
<dbReference type="EMBL" id="QDEB01135058">
    <property type="protein sequence ID" value="RZB38657.1"/>
    <property type="molecule type" value="Genomic_DNA"/>
</dbReference>
<dbReference type="Proteomes" id="UP000292052">
    <property type="component" value="Unassembled WGS sequence"/>
</dbReference>
<dbReference type="Pfam" id="PF09811">
    <property type="entry name" value="Yae1_N"/>
    <property type="match status" value="1"/>
</dbReference>